<comment type="similarity">
    <text evidence="2">Belongs to the methyl-accepting chemotaxis (MCP) protein family.</text>
</comment>
<evidence type="ECO:0000313" key="7">
    <source>
        <dbReference type="EMBL" id="AJA52816.1"/>
    </source>
</evidence>
<dbReference type="CDD" id="cd06225">
    <property type="entry name" value="HAMP"/>
    <property type="match status" value="1"/>
</dbReference>
<dbReference type="GO" id="GO:0016020">
    <property type="term" value="C:membrane"/>
    <property type="evidence" value="ECO:0007669"/>
    <property type="project" value="InterPro"/>
</dbReference>
<dbReference type="Gene3D" id="1.10.287.950">
    <property type="entry name" value="Methyl-accepting chemotaxis protein"/>
    <property type="match status" value="1"/>
</dbReference>
<evidence type="ECO:0000256" key="4">
    <source>
        <dbReference type="SAM" id="Phobius"/>
    </source>
</evidence>
<feature type="domain" description="HAMP" evidence="6">
    <location>
        <begin position="343"/>
        <end position="395"/>
    </location>
</feature>
<dbReference type="Gene3D" id="1.10.8.500">
    <property type="entry name" value="HAMP domain in histidine kinase"/>
    <property type="match status" value="1"/>
</dbReference>
<evidence type="ECO:0000256" key="2">
    <source>
        <dbReference type="ARBA" id="ARBA00029447"/>
    </source>
</evidence>
<dbReference type="SMART" id="SM00304">
    <property type="entry name" value="HAMP"/>
    <property type="match status" value="1"/>
</dbReference>
<evidence type="ECO:0000259" key="6">
    <source>
        <dbReference type="PROSITE" id="PS50885"/>
    </source>
</evidence>
<dbReference type="KEGG" id="cpae:CPAST_c27610"/>
<dbReference type="RefSeq" id="WP_003442809.1">
    <property type="nucleotide sequence ID" value="NZ_ANZB01000003.1"/>
</dbReference>
<accession>A0A0H3J9L9</accession>
<evidence type="ECO:0000259" key="5">
    <source>
        <dbReference type="PROSITE" id="PS50111"/>
    </source>
</evidence>
<reference evidence="8 9" key="3">
    <citation type="journal article" name="Genome Announc.">
        <title>Improved Draft Genome Sequence of Clostridium pasteurianum Strain ATCC 6013 (DSM 525) Using a Hybrid Next-Generation Sequencing Approach.</title>
        <authorList>
            <person name="Pyne M.E."/>
            <person name="Utturkar S."/>
            <person name="Brown S.D."/>
            <person name="Moo-Young M."/>
            <person name="Chung D.A."/>
            <person name="Chou C.P."/>
        </authorList>
    </citation>
    <scope>NUCLEOTIDE SEQUENCE [LARGE SCALE GENOMIC DNA]</scope>
    <source>
        <strain evidence="8 9">ATCC 6013</strain>
    </source>
</reference>
<proteinExistence type="inferred from homology"/>
<evidence type="ECO:0000256" key="3">
    <source>
        <dbReference type="PROSITE-ProRule" id="PRU00284"/>
    </source>
</evidence>
<dbReference type="PROSITE" id="PS50111">
    <property type="entry name" value="CHEMOTAXIS_TRANSDUC_2"/>
    <property type="match status" value="1"/>
</dbReference>
<dbReference type="eggNOG" id="COG0840">
    <property type="taxonomic scope" value="Bacteria"/>
</dbReference>
<keyword evidence="4" id="KW-0472">Membrane</keyword>
<dbReference type="CDD" id="cd12912">
    <property type="entry name" value="PDC2_MCP_like"/>
    <property type="match status" value="1"/>
</dbReference>
<dbReference type="SUPFAM" id="SSF58104">
    <property type="entry name" value="Methyl-accepting chemotaxis protein (MCP) signaling domain"/>
    <property type="match status" value="1"/>
</dbReference>
<dbReference type="PANTHER" id="PTHR32089">
    <property type="entry name" value="METHYL-ACCEPTING CHEMOTAXIS PROTEIN MCPB"/>
    <property type="match status" value="1"/>
</dbReference>
<keyword evidence="4" id="KW-1133">Transmembrane helix</keyword>
<gene>
    <name evidence="7" type="primary">tlpB2</name>
    <name evidence="7" type="ORF">CLPA_c27610</name>
    <name evidence="8" type="ORF">CP6013_00423</name>
</gene>
<dbReference type="CDD" id="cd11386">
    <property type="entry name" value="MCP_signal"/>
    <property type="match status" value="1"/>
</dbReference>
<evidence type="ECO:0000313" key="10">
    <source>
        <dbReference type="Proteomes" id="UP000030905"/>
    </source>
</evidence>
<dbReference type="InterPro" id="IPR004010">
    <property type="entry name" value="Double_Cache_2"/>
</dbReference>
<dbReference type="AlphaFoldDB" id="A0A0H3J9L9"/>
<dbReference type="EMBL" id="CP009268">
    <property type="protein sequence ID" value="AJA52816.1"/>
    <property type="molecule type" value="Genomic_DNA"/>
</dbReference>
<dbReference type="PATRIC" id="fig|1262449.3.peg.1208"/>
<feature type="domain" description="Methyl-accepting transducer" evidence="5">
    <location>
        <begin position="414"/>
        <end position="671"/>
    </location>
</feature>
<reference evidence="8" key="2">
    <citation type="submission" date="2015-10" db="EMBL/GenBank/DDBJ databases">
        <title>Improved Draft Genome Sequence of Clostridium pasteurianum Strain ATCC 6013 (DSM 525) Using a Hybrid Next-Generation Sequencing Approach.</title>
        <authorList>
            <person name="Pyne M.E."/>
            <person name="Utturkar S.M."/>
            <person name="Brown S.D."/>
            <person name="Moo-Young M."/>
            <person name="Chung D.A."/>
            <person name="Chou P.C."/>
        </authorList>
    </citation>
    <scope>NUCLEOTIDE SEQUENCE</scope>
    <source>
        <strain evidence="8">ATCC 6013</strain>
    </source>
</reference>
<dbReference type="Pfam" id="PF08269">
    <property type="entry name" value="dCache_2"/>
    <property type="match status" value="1"/>
</dbReference>
<dbReference type="PANTHER" id="PTHR32089:SF114">
    <property type="entry name" value="METHYL-ACCEPTING CHEMOTAXIS PROTEIN MCPB"/>
    <property type="match status" value="1"/>
</dbReference>
<dbReference type="KEGG" id="cpat:CLPA_c27610"/>
<dbReference type="EMBL" id="JPGY02000001">
    <property type="protein sequence ID" value="KRU11176.1"/>
    <property type="molecule type" value="Genomic_DNA"/>
</dbReference>
<feature type="transmembrane region" description="Helical" evidence="4">
    <location>
        <begin position="319"/>
        <end position="342"/>
    </location>
</feature>
<dbReference type="PROSITE" id="PS50885">
    <property type="entry name" value="HAMP"/>
    <property type="match status" value="1"/>
</dbReference>
<protein>
    <submittedName>
        <fullName evidence="7">Methyl-accepting chemotaxis protein TlpB</fullName>
    </submittedName>
    <submittedName>
        <fullName evidence="8">Methyl-accepting chemotaxis sensory transducer with Cache sensor</fullName>
    </submittedName>
</protein>
<dbReference type="InterPro" id="IPR003660">
    <property type="entry name" value="HAMP_dom"/>
</dbReference>
<keyword evidence="4" id="KW-0812">Transmembrane</keyword>
<dbReference type="InterPro" id="IPR004089">
    <property type="entry name" value="MCPsignal_dom"/>
</dbReference>
<organism evidence="7 10">
    <name type="scientific">Clostridium pasteurianum DSM 525 = ATCC 6013</name>
    <dbReference type="NCBI Taxonomy" id="1262449"/>
    <lineage>
        <taxon>Bacteria</taxon>
        <taxon>Bacillati</taxon>
        <taxon>Bacillota</taxon>
        <taxon>Clostridia</taxon>
        <taxon>Eubacteriales</taxon>
        <taxon>Clostridiaceae</taxon>
        <taxon>Clostridium</taxon>
    </lineage>
</organism>
<dbReference type="Pfam" id="PF00015">
    <property type="entry name" value="MCPsignal"/>
    <property type="match status" value="1"/>
</dbReference>
<dbReference type="GeneID" id="93074884"/>
<evidence type="ECO:0000313" key="8">
    <source>
        <dbReference type="EMBL" id="KRU11176.1"/>
    </source>
</evidence>
<reference evidence="7 10" key="1">
    <citation type="journal article" date="2015" name="Genome Announc.">
        <title>Complete Genome Sequence of the Nitrogen-Fixing and Solvent-Producing Clostridium pasteurianum DSM 525.</title>
        <authorList>
            <person name="Poehlein A."/>
            <person name="Grosse-Honebrink A."/>
            <person name="Zhang Y."/>
            <person name="Minton N.P."/>
            <person name="Daniel R."/>
        </authorList>
    </citation>
    <scope>NUCLEOTIDE SEQUENCE [LARGE SCALE GENOMIC DNA]</scope>
    <source>
        <strain evidence="7">DSM 525</strain>
        <strain evidence="10">DSM 525 / ATCC 6013</strain>
    </source>
</reference>
<keyword evidence="1 3" id="KW-0807">Transducer</keyword>
<dbReference type="Proteomes" id="UP000030905">
    <property type="component" value="Chromosome"/>
</dbReference>
<evidence type="ECO:0000313" key="9">
    <source>
        <dbReference type="Proteomes" id="UP000028042"/>
    </source>
</evidence>
<dbReference type="Gene3D" id="3.30.450.20">
    <property type="entry name" value="PAS domain"/>
    <property type="match status" value="1"/>
</dbReference>
<dbReference type="SMART" id="SM00283">
    <property type="entry name" value="MA"/>
    <property type="match status" value="1"/>
</dbReference>
<dbReference type="Proteomes" id="UP000028042">
    <property type="component" value="Unassembled WGS sequence"/>
</dbReference>
<name>A0A0H3J9L9_CLOPA</name>
<dbReference type="GO" id="GO:0007165">
    <property type="term" value="P:signal transduction"/>
    <property type="evidence" value="ECO:0007669"/>
    <property type="project" value="UniProtKB-KW"/>
</dbReference>
<sequence>MKMSFKSKLIAMILPLVIAGLLILTGVAYIQSKNVIETELINAMSIRTEESTKHIDTWLTGRLAEVRETVQSPILKRILQTNPNMDLKKNDDSIRLIDELNLSRWNFINTAYPNQYAALHILNTLEPNEWSNTDNLSKLTARYYNAKTGEFKTDPWAKAAATEAAERYSKSNGIPYDAIFKPAYSQAYGRNVVMMVAWLKNDTGKVVAGAGSSLTIETVENQVKNLKYGNKGYGVLLSNDGTFVVHPNKNWAMKEKVSTVNDPAMQRISELAASGKSGVYRYSEGKEKKIAFYDSASIADWTVVNVVYEDELFASSNKLLTIMLIIACIIIAIVSLTIYFAASHLIKPLTKLNDFAEIVSTGDLSGSIEINSKDEIGNLARAFNNTIGALRGIVGDISVEAEKVNNLSSNLATSCNDSSKVTEEVAKAIQVVAENSTEQAKQVGLSADKTVEMEEASRSVTDKCNYMIETAEQSHNISAVAFEAVEKAIYSMKVIVENNEKNLGESKLLLEKSSEIGKIVEVITGIANQTNLLALNAAIEAARAGEQGKGFAVVADEVRKLAEQSAVAANQISNLISGIQTQIASITDSMNDGSQEITSGMETAAEAGTHFDDIEKAISNIFSVVRDVNSATETMIETASSTVTEMKSTSSISEQTAAATEEVSAAAEEQAVTMDEIGNTANQLSTLSHRLNELVSKFKTK</sequence>
<evidence type="ECO:0000256" key="1">
    <source>
        <dbReference type="ARBA" id="ARBA00023224"/>
    </source>
</evidence>
<keyword evidence="10" id="KW-1185">Reference proteome</keyword>
<dbReference type="Pfam" id="PF00672">
    <property type="entry name" value="HAMP"/>
    <property type="match status" value="1"/>
</dbReference>